<name>F5ZC87_ALTNA</name>
<evidence type="ECO:0000313" key="2">
    <source>
        <dbReference type="Proteomes" id="UP000000683"/>
    </source>
</evidence>
<proteinExistence type="predicted"/>
<keyword evidence="2" id="KW-1185">Reference proteome</keyword>
<protein>
    <submittedName>
        <fullName evidence="1">Uncharacterized protein</fullName>
    </submittedName>
</protein>
<evidence type="ECO:0000313" key="1">
    <source>
        <dbReference type="EMBL" id="AEF02405.1"/>
    </source>
</evidence>
<dbReference type="HOGENOM" id="CLU_3039747_0_0_6"/>
<gene>
    <name evidence="1" type="ordered locus">ambt_04275</name>
</gene>
<dbReference type="EMBL" id="CP002339">
    <property type="protein sequence ID" value="AEF02405.1"/>
    <property type="molecule type" value="Genomic_DNA"/>
</dbReference>
<accession>F5ZC87</accession>
<reference evidence="1 2" key="1">
    <citation type="journal article" date="2011" name="J. Bacteriol.">
        <title>Complete genome sequence of the polycyclic aromatic hydrocarbon-degrading bacterium Alteromonas sp. strain SN2.</title>
        <authorList>
            <person name="Jin H.M."/>
            <person name="Jeong H."/>
            <person name="Moon E.J."/>
            <person name="Math R.K."/>
            <person name="Lee K."/>
            <person name="Kim H.J."/>
            <person name="Jeon C.O."/>
            <person name="Oh T.K."/>
            <person name="Kim J.F."/>
        </authorList>
    </citation>
    <scope>NUCLEOTIDE SEQUENCE [LARGE SCALE GENOMIC DNA]</scope>
    <source>
        <strain evidence="2">JCM 17741 / KACC 18427 / KCTC 11700BP / SN2</strain>
    </source>
</reference>
<organism evidence="1 2">
    <name type="scientific">Alteromonas naphthalenivorans</name>
    <dbReference type="NCBI Taxonomy" id="715451"/>
    <lineage>
        <taxon>Bacteria</taxon>
        <taxon>Pseudomonadati</taxon>
        <taxon>Pseudomonadota</taxon>
        <taxon>Gammaproteobacteria</taxon>
        <taxon>Alteromonadales</taxon>
        <taxon>Alteromonadaceae</taxon>
        <taxon>Alteromonas/Salinimonas group</taxon>
        <taxon>Alteromonas</taxon>
    </lineage>
</organism>
<dbReference type="Proteomes" id="UP000000683">
    <property type="component" value="Chromosome"/>
</dbReference>
<dbReference type="KEGG" id="alt:ambt_04275"/>
<sequence>MVAIVCVVASACGFYPFLYTKANKLVGYIAKDWNSVSQSSHFGNNIAEFAQVLR</sequence>
<dbReference type="AlphaFoldDB" id="F5ZC87"/>